<reference evidence="2" key="1">
    <citation type="submission" date="2020-10" db="EMBL/GenBank/DDBJ databases">
        <authorList>
            <person name="Gilroy R."/>
        </authorList>
    </citation>
    <scope>NUCLEOTIDE SEQUENCE</scope>
    <source>
        <strain evidence="2">11167</strain>
    </source>
</reference>
<gene>
    <name evidence="2" type="ORF">IAC42_02440</name>
</gene>
<evidence type="ECO:0000313" key="2">
    <source>
        <dbReference type="EMBL" id="MBO8442606.1"/>
    </source>
</evidence>
<organism evidence="2 3">
    <name type="scientific">Candidatus Aphodenecus pullistercoris</name>
    <dbReference type="NCBI Taxonomy" id="2840669"/>
    <lineage>
        <taxon>Bacteria</taxon>
        <taxon>Pseudomonadati</taxon>
        <taxon>Spirochaetota</taxon>
        <taxon>Spirochaetia</taxon>
        <taxon>Spirochaetales</taxon>
        <taxon>Candidatus Aphodenecus</taxon>
    </lineage>
</organism>
<feature type="region of interest" description="Disordered" evidence="1">
    <location>
        <begin position="98"/>
        <end position="121"/>
    </location>
</feature>
<dbReference type="EMBL" id="JADIMU010000016">
    <property type="protein sequence ID" value="MBO8442606.1"/>
    <property type="molecule type" value="Genomic_DNA"/>
</dbReference>
<dbReference type="AlphaFoldDB" id="A0A9D9H8W8"/>
<comment type="caution">
    <text evidence="2">The sequence shown here is derived from an EMBL/GenBank/DDBJ whole genome shotgun (WGS) entry which is preliminary data.</text>
</comment>
<evidence type="ECO:0000313" key="3">
    <source>
        <dbReference type="Proteomes" id="UP000823633"/>
    </source>
</evidence>
<protein>
    <submittedName>
        <fullName evidence="2">Uncharacterized protein</fullName>
    </submittedName>
</protein>
<feature type="compositionally biased region" description="Basic and acidic residues" evidence="1">
    <location>
        <begin position="179"/>
        <end position="193"/>
    </location>
</feature>
<accession>A0A9D9H8W8</accession>
<dbReference type="Proteomes" id="UP000823633">
    <property type="component" value="Unassembled WGS sequence"/>
</dbReference>
<reference evidence="2" key="2">
    <citation type="journal article" date="2021" name="PeerJ">
        <title>Extensive microbial diversity within the chicken gut microbiome revealed by metagenomics and culture.</title>
        <authorList>
            <person name="Gilroy R."/>
            <person name="Ravi A."/>
            <person name="Getino M."/>
            <person name="Pursley I."/>
            <person name="Horton D.L."/>
            <person name="Alikhan N.F."/>
            <person name="Baker D."/>
            <person name="Gharbi K."/>
            <person name="Hall N."/>
            <person name="Watson M."/>
            <person name="Adriaenssens E.M."/>
            <person name="Foster-Nyarko E."/>
            <person name="Jarju S."/>
            <person name="Secka A."/>
            <person name="Antonio M."/>
            <person name="Oren A."/>
            <person name="Chaudhuri R.R."/>
            <person name="La Ragione R."/>
            <person name="Hildebrand F."/>
            <person name="Pallen M.J."/>
        </authorList>
    </citation>
    <scope>NUCLEOTIDE SEQUENCE</scope>
    <source>
        <strain evidence="2">11167</strain>
    </source>
</reference>
<sequence length="399" mass="43803">MGRTNVLLPITDPRMMSLVCTCGAEGYAVYTSFLMLAEDSPSIPLGPVHIKTLSQLLQMDCDKTESILDTLASPALGSLVVKTGEGYLSAQLIKAESRSEKRRQAASKRWNKHPEEEAETVQDDNLQCTFAMQNVDANVFMQNVDANCNANVQNQDKSEQETSKSLQLCEENVTQPNEPAKEGPKEERTKEEIPQENIIHPSIQGLVLSSAGEHAHAHVEGPDETQDSTPDSNSGVLDGRTDGPVEPERKSRSKKPIRLAERVIISDIGYAQLLETYPEAAVKEAAGRLDDGLASGKLKPSSSTFRRLKAFLEGMDERGEIYRMTPEENHGNADPPPLMTCPTCGGGLTLTGECHACRTVWSRDGDGYSSSPMADEEEMDRRRAQLDELIKRHPVAKRA</sequence>
<feature type="compositionally biased region" description="Basic and acidic residues" evidence="1">
    <location>
        <begin position="239"/>
        <end position="250"/>
    </location>
</feature>
<name>A0A9D9H8W8_9SPIR</name>
<feature type="region of interest" description="Disordered" evidence="1">
    <location>
        <begin position="154"/>
        <end position="255"/>
    </location>
</feature>
<evidence type="ECO:0000256" key="1">
    <source>
        <dbReference type="SAM" id="MobiDB-lite"/>
    </source>
</evidence>
<proteinExistence type="predicted"/>